<evidence type="ECO:0000256" key="5">
    <source>
        <dbReference type="SAM" id="Phobius"/>
    </source>
</evidence>
<accession>A0ABS7MKT7</accession>
<organism evidence="6 7">
    <name type="scientific">Collinsella ureilytica</name>
    <dbReference type="NCBI Taxonomy" id="2869515"/>
    <lineage>
        <taxon>Bacteria</taxon>
        <taxon>Bacillati</taxon>
        <taxon>Actinomycetota</taxon>
        <taxon>Coriobacteriia</taxon>
        <taxon>Coriobacteriales</taxon>
        <taxon>Coriobacteriaceae</taxon>
        <taxon>Collinsella</taxon>
    </lineage>
</organism>
<evidence type="ECO:0000256" key="1">
    <source>
        <dbReference type="ARBA" id="ARBA00004141"/>
    </source>
</evidence>
<dbReference type="Pfam" id="PF00654">
    <property type="entry name" value="Voltage_CLC"/>
    <property type="match status" value="1"/>
</dbReference>
<dbReference type="Proteomes" id="UP000700908">
    <property type="component" value="Unassembled WGS sequence"/>
</dbReference>
<comment type="subcellular location">
    <subcellularLocation>
        <location evidence="1">Membrane</location>
        <topology evidence="1">Multi-pass membrane protein</topology>
    </subcellularLocation>
</comment>
<feature type="transmembrane region" description="Helical" evidence="5">
    <location>
        <begin position="173"/>
        <end position="197"/>
    </location>
</feature>
<keyword evidence="4 5" id="KW-0472">Membrane</keyword>
<dbReference type="SUPFAM" id="SSF81340">
    <property type="entry name" value="Clc chloride channel"/>
    <property type="match status" value="1"/>
</dbReference>
<feature type="transmembrane region" description="Helical" evidence="5">
    <location>
        <begin position="401"/>
        <end position="425"/>
    </location>
</feature>
<dbReference type="Gene3D" id="1.10.3080.10">
    <property type="entry name" value="Clc chloride channel"/>
    <property type="match status" value="1"/>
</dbReference>
<gene>
    <name evidence="6" type="ORF">K6V98_06120</name>
</gene>
<dbReference type="PANTHER" id="PTHR43427">
    <property type="entry name" value="CHLORIDE CHANNEL PROTEIN CLC-E"/>
    <property type="match status" value="1"/>
</dbReference>
<name>A0ABS7MKT7_9ACTN</name>
<feature type="transmembrane region" description="Helical" evidence="5">
    <location>
        <begin position="235"/>
        <end position="261"/>
    </location>
</feature>
<evidence type="ECO:0000256" key="4">
    <source>
        <dbReference type="ARBA" id="ARBA00023136"/>
    </source>
</evidence>
<protein>
    <submittedName>
        <fullName evidence="6">Chloride channel protein</fullName>
    </submittedName>
</protein>
<feature type="transmembrane region" description="Helical" evidence="5">
    <location>
        <begin position="281"/>
        <end position="302"/>
    </location>
</feature>
<evidence type="ECO:0000256" key="2">
    <source>
        <dbReference type="ARBA" id="ARBA00022692"/>
    </source>
</evidence>
<dbReference type="InterPro" id="IPR050368">
    <property type="entry name" value="ClC-type_chloride_channel"/>
</dbReference>
<dbReference type="PANTHER" id="PTHR43427:SF12">
    <property type="entry name" value="CHLORIDE TRANSPORTER"/>
    <property type="match status" value="1"/>
</dbReference>
<comment type="caution">
    <text evidence="6">The sequence shown here is derived from an EMBL/GenBank/DDBJ whole genome shotgun (WGS) entry which is preliminary data.</text>
</comment>
<dbReference type="RefSeq" id="WP_222199645.1">
    <property type="nucleotide sequence ID" value="NZ_JAIMFO010000007.1"/>
</dbReference>
<dbReference type="PRINTS" id="PR00762">
    <property type="entry name" value="CLCHANNEL"/>
</dbReference>
<feature type="transmembrane region" description="Helical" evidence="5">
    <location>
        <begin position="347"/>
        <end position="366"/>
    </location>
</feature>
<keyword evidence="2 5" id="KW-0812">Transmembrane</keyword>
<feature type="transmembrane region" description="Helical" evidence="5">
    <location>
        <begin position="77"/>
        <end position="96"/>
    </location>
</feature>
<sequence length="462" mass="49056">MASILRRIHLARRLREEIAGGLLTDHHRVGFLARRDLHNFRDSGRLLCLVLIVSVLMGVAAWAFLSSLSFVTHVREGQPALFLLLPVVGVLTVWLYRTYGGRATKGNNLVIESAGTGLLIKARMAILTFTCSVATHLAGGSAGREGTAVQIGGTIASNVSGLAKLKTYDHRDLVLAGISAAFGAVFGTPLAGAFFGMEMCFVGKLEYGVALYCLVASFTGDAVARFLGAHHGVNLITAVPALSIKTLGLSLVAAIIFGWIARLFTALIRTIKQLYARWAGHYIVPILAGSIVLTLLFLFTGARHYAGLSEWMVPAAFAGKTSLIDVASKLILTCLTLGTGFQGGEVTPLFGIGAALGGWLGTLVGLDPTLPAALGMLAVFGSALNVPVTTIMLAIDLFGGVGMHYFVIVVFVSYFITGHHGVYTAQRIMSPKRRSLTPDARHTVAEAIAHVEEMNPVDTKSE</sequence>
<evidence type="ECO:0000313" key="6">
    <source>
        <dbReference type="EMBL" id="MBY4797923.1"/>
    </source>
</evidence>
<keyword evidence="3 5" id="KW-1133">Transmembrane helix</keyword>
<proteinExistence type="predicted"/>
<reference evidence="6 7" key="1">
    <citation type="submission" date="2021-08" db="EMBL/GenBank/DDBJ databases">
        <title>Collinsella faecalis sp. nov. isolated from swine faeces.</title>
        <authorList>
            <person name="Oh B.S."/>
            <person name="Lee J.H."/>
        </authorList>
    </citation>
    <scope>NUCLEOTIDE SEQUENCE [LARGE SCALE GENOMIC DNA]</scope>
    <source>
        <strain evidence="6 7">AGMB00827</strain>
    </source>
</reference>
<evidence type="ECO:0000313" key="7">
    <source>
        <dbReference type="Proteomes" id="UP000700908"/>
    </source>
</evidence>
<feature type="transmembrane region" description="Helical" evidence="5">
    <location>
        <begin position="44"/>
        <end position="65"/>
    </location>
</feature>
<dbReference type="EMBL" id="JAIMFO010000007">
    <property type="protein sequence ID" value="MBY4797923.1"/>
    <property type="molecule type" value="Genomic_DNA"/>
</dbReference>
<keyword evidence="7" id="KW-1185">Reference proteome</keyword>
<evidence type="ECO:0000256" key="3">
    <source>
        <dbReference type="ARBA" id="ARBA00022989"/>
    </source>
</evidence>
<dbReference type="InterPro" id="IPR001807">
    <property type="entry name" value="ClC"/>
</dbReference>
<dbReference type="InterPro" id="IPR014743">
    <property type="entry name" value="Cl-channel_core"/>
</dbReference>
<feature type="transmembrane region" description="Helical" evidence="5">
    <location>
        <begin position="373"/>
        <end position="395"/>
    </location>
</feature>